<gene>
    <name evidence="2" type="ORF">I7I53_09320</name>
</gene>
<feature type="region of interest" description="Disordered" evidence="1">
    <location>
        <begin position="57"/>
        <end position="79"/>
    </location>
</feature>
<sequence length="79" mass="9030">MCSQYYNLHSCGHSVFVRTRTCGLKQFCPLIKKEPIETNYMCERCAAHILLAMKRDLTGRSNSKPSSRSPRHASRSPSR</sequence>
<dbReference type="VEuPathDB" id="FungiDB:I7I53_09320"/>
<evidence type="ECO:0000256" key="1">
    <source>
        <dbReference type="SAM" id="MobiDB-lite"/>
    </source>
</evidence>
<accession>A0A8A1L8F7</accession>
<protein>
    <submittedName>
        <fullName evidence="2">Uncharacterized protein</fullName>
    </submittedName>
</protein>
<dbReference type="Proteomes" id="UP000663419">
    <property type="component" value="Chromosome 1"/>
</dbReference>
<organism evidence="2 3">
    <name type="scientific">Ajellomyces capsulatus (strain H88)</name>
    <name type="common">Darling's disease fungus</name>
    <name type="synonym">Histoplasma capsulatum</name>
    <dbReference type="NCBI Taxonomy" id="544711"/>
    <lineage>
        <taxon>Eukaryota</taxon>
        <taxon>Fungi</taxon>
        <taxon>Dikarya</taxon>
        <taxon>Ascomycota</taxon>
        <taxon>Pezizomycotina</taxon>
        <taxon>Eurotiomycetes</taxon>
        <taxon>Eurotiomycetidae</taxon>
        <taxon>Onygenales</taxon>
        <taxon>Ajellomycetaceae</taxon>
        <taxon>Histoplasma</taxon>
    </lineage>
</organism>
<name>A0A8A1L8F7_AJEC8</name>
<dbReference type="EMBL" id="CP069102">
    <property type="protein sequence ID" value="QSS49065.1"/>
    <property type="molecule type" value="Genomic_DNA"/>
</dbReference>
<proteinExistence type="predicted"/>
<feature type="compositionally biased region" description="Basic residues" evidence="1">
    <location>
        <begin position="69"/>
        <end position="79"/>
    </location>
</feature>
<evidence type="ECO:0000313" key="2">
    <source>
        <dbReference type="EMBL" id="QSS49065.1"/>
    </source>
</evidence>
<evidence type="ECO:0000313" key="3">
    <source>
        <dbReference type="Proteomes" id="UP000663419"/>
    </source>
</evidence>
<reference evidence="2" key="1">
    <citation type="submission" date="2021-01" db="EMBL/GenBank/DDBJ databases">
        <title>Chromosome-level genome assembly of a human fungal pathogen reveals clustering of transcriptionally co-regulated genes.</title>
        <authorList>
            <person name="Voorhies M."/>
            <person name="Cohen S."/>
            <person name="Shea T.P."/>
            <person name="Petrus S."/>
            <person name="Munoz J.F."/>
            <person name="Poplawski S."/>
            <person name="Goldman W.E."/>
            <person name="Michael T."/>
            <person name="Cuomo C.A."/>
            <person name="Sil A."/>
            <person name="Beyhan S."/>
        </authorList>
    </citation>
    <scope>NUCLEOTIDE SEQUENCE</scope>
    <source>
        <strain evidence="2">H88</strain>
    </source>
</reference>
<dbReference type="AlphaFoldDB" id="A0A8A1L8F7"/>